<organism evidence="7 8">
    <name type="scientific">Falsirhodobacter algicola</name>
    <dbReference type="NCBI Taxonomy" id="2692330"/>
    <lineage>
        <taxon>Bacteria</taxon>
        <taxon>Pseudomonadati</taxon>
        <taxon>Pseudomonadota</taxon>
        <taxon>Alphaproteobacteria</taxon>
        <taxon>Rhodobacterales</taxon>
        <taxon>Paracoccaceae</taxon>
        <taxon>Falsirhodobacter</taxon>
    </lineage>
</organism>
<dbReference type="GO" id="GO:0046872">
    <property type="term" value="F:metal ion binding"/>
    <property type="evidence" value="ECO:0007669"/>
    <property type="project" value="UniProtKB-KW"/>
</dbReference>
<dbReference type="EMBL" id="CP047292">
    <property type="protein sequence ID" value="QUS37311.1"/>
    <property type="molecule type" value="Genomic_DNA"/>
</dbReference>
<keyword evidence="5" id="KW-0460">Magnesium</keyword>
<dbReference type="KEGG" id="fap:GR316_13100"/>
<dbReference type="Pfam" id="PF03738">
    <property type="entry name" value="GSP_synth"/>
    <property type="match status" value="1"/>
</dbReference>
<keyword evidence="1" id="KW-0436">Ligase</keyword>
<evidence type="ECO:0000313" key="7">
    <source>
        <dbReference type="EMBL" id="QUS37311.1"/>
    </source>
</evidence>
<dbReference type="SUPFAM" id="SSF52440">
    <property type="entry name" value="PreATP-grasp domain"/>
    <property type="match status" value="1"/>
</dbReference>
<keyword evidence="4" id="KW-0067">ATP-binding</keyword>
<dbReference type="RefSeq" id="WP_211785491.1">
    <property type="nucleotide sequence ID" value="NZ_CP047292.1"/>
</dbReference>
<dbReference type="InterPro" id="IPR005494">
    <property type="entry name" value="GSPS_pre-ATP-grasp-like_dom"/>
</dbReference>
<gene>
    <name evidence="7" type="ORF">GR316_13100</name>
</gene>
<keyword evidence="7" id="KW-0614">Plasmid</keyword>
<keyword evidence="2" id="KW-0479">Metal-binding</keyword>
<evidence type="ECO:0000259" key="6">
    <source>
        <dbReference type="Pfam" id="PF03738"/>
    </source>
</evidence>
<name>A0A8J8MVT2_9RHOB</name>
<sequence length="402" mass="44306">MHKIALPERADLHAKAEEAGFSFLEMGGEPYWDETSAYAFTLEEVETRIEDPSSELHGMCRAAVERIVASEELMDRMGIPPGFRDLVATSWQRQEGELYGRMDLAYDGGDAKLLEYNADTPTSLYETAAFQWQWLEDQIAAGALPAGADQFNRLHEALAERFAAMFPPDHDIHFAAAAGHAEDYATVEALAWAAREGGMGAHYTDLGQIGLSAEGQFTDAEDRVIGTLFKLYPWEDIFADEFGAAIVPSGCRMIEPAWKALVSNKAILPVLWEMFEGHPNLLPAFFLDDVAGALRDGTGGSALLDRSRDALRTHVVKPFFSREGASVDIIEGGRPLETAHDRAYDQGAKIVQAYAPLPVFDGFRPVLGAWIVGEECVALGIREDRARITQDLSRFKPHFIAP</sequence>
<keyword evidence="3" id="KW-0547">Nucleotide-binding</keyword>
<reference evidence="7" key="1">
    <citation type="submission" date="2020-01" db="EMBL/GenBank/DDBJ databases">
        <authorList>
            <person name="Yang Y."/>
            <person name="Kwon Y.M."/>
        </authorList>
    </citation>
    <scope>NUCLEOTIDE SEQUENCE</scope>
    <source>
        <strain evidence="7">PG104</strain>
        <plasmid evidence="7">unnamed3</plasmid>
    </source>
</reference>
<geneLocation type="plasmid" evidence="7 8">
    <name>unnamed3</name>
</geneLocation>
<evidence type="ECO:0000256" key="1">
    <source>
        <dbReference type="ARBA" id="ARBA00022598"/>
    </source>
</evidence>
<evidence type="ECO:0000256" key="2">
    <source>
        <dbReference type="ARBA" id="ARBA00022723"/>
    </source>
</evidence>
<evidence type="ECO:0000313" key="8">
    <source>
        <dbReference type="Proteomes" id="UP000679284"/>
    </source>
</evidence>
<dbReference type="InterPro" id="IPR016185">
    <property type="entry name" value="PreATP-grasp_dom_sf"/>
</dbReference>
<dbReference type="GO" id="GO:0016874">
    <property type="term" value="F:ligase activity"/>
    <property type="evidence" value="ECO:0007669"/>
    <property type="project" value="UniProtKB-KW"/>
</dbReference>
<dbReference type="Proteomes" id="UP000679284">
    <property type="component" value="Plasmid unnamed3"/>
</dbReference>
<dbReference type="Gene3D" id="3.30.1490.330">
    <property type="match status" value="1"/>
</dbReference>
<evidence type="ECO:0000256" key="3">
    <source>
        <dbReference type="ARBA" id="ARBA00022741"/>
    </source>
</evidence>
<dbReference type="SUPFAM" id="SSF56059">
    <property type="entry name" value="Glutathione synthetase ATP-binding domain-like"/>
    <property type="match status" value="1"/>
</dbReference>
<dbReference type="GO" id="GO:0005524">
    <property type="term" value="F:ATP binding"/>
    <property type="evidence" value="ECO:0007669"/>
    <property type="project" value="UniProtKB-KW"/>
</dbReference>
<accession>A0A8J8MVT2</accession>
<feature type="domain" description="Glutathionylspermidine synthase pre-ATP-grasp-like" evidence="6">
    <location>
        <begin position="14"/>
        <end position="400"/>
    </location>
</feature>
<dbReference type="AlphaFoldDB" id="A0A8J8MVT2"/>
<proteinExistence type="predicted"/>
<protein>
    <submittedName>
        <fullName evidence="7">Glutathionylspermidine synthase family protein</fullName>
    </submittedName>
</protein>
<evidence type="ECO:0000256" key="4">
    <source>
        <dbReference type="ARBA" id="ARBA00022840"/>
    </source>
</evidence>
<keyword evidence="8" id="KW-1185">Reference proteome</keyword>
<evidence type="ECO:0000256" key="5">
    <source>
        <dbReference type="ARBA" id="ARBA00022842"/>
    </source>
</evidence>